<dbReference type="PANTHER" id="PTHR46558:SF11">
    <property type="entry name" value="HTH-TYPE TRANSCRIPTIONAL REGULATOR XRE"/>
    <property type="match status" value="1"/>
</dbReference>
<dbReference type="Pfam" id="PF01381">
    <property type="entry name" value="HTH_3"/>
    <property type="match status" value="1"/>
</dbReference>
<proteinExistence type="predicted"/>
<dbReference type="SMART" id="SM00530">
    <property type="entry name" value="HTH_XRE"/>
    <property type="match status" value="1"/>
</dbReference>
<comment type="caution">
    <text evidence="3">The sequence shown here is derived from an EMBL/GenBank/DDBJ whole genome shotgun (WGS) entry which is preliminary data.</text>
</comment>
<sequence length="121" mass="13724">MSISDDERAFFVALGERITQFRKTRNITQVKLAETLGVSQQTYQSYEVGRRRIPVSALPVVARTLSVSLEELFGEPDSSPRKRGPMPRWQKHIEAIAQLPKAKQQFVAQMLEALLAQAQQQ</sequence>
<dbReference type="EMBL" id="CAJNBK010000007">
    <property type="protein sequence ID" value="CAE6753264.1"/>
    <property type="molecule type" value="Genomic_DNA"/>
</dbReference>
<dbReference type="Gene3D" id="1.10.260.40">
    <property type="entry name" value="lambda repressor-like DNA-binding domains"/>
    <property type="match status" value="1"/>
</dbReference>
<protein>
    <recommendedName>
        <fullName evidence="2">HTH cro/C1-type domain-containing protein</fullName>
    </recommendedName>
</protein>
<dbReference type="InterPro" id="IPR010982">
    <property type="entry name" value="Lambda_DNA-bd_dom_sf"/>
</dbReference>
<dbReference type="SUPFAM" id="SSF47413">
    <property type="entry name" value="lambda repressor-like DNA-binding domains"/>
    <property type="match status" value="1"/>
</dbReference>
<accession>A0ABM8RHA2</accession>
<dbReference type="RefSeq" id="WP_211612038.1">
    <property type="nucleotide sequence ID" value="NZ_CAJNBK010000007.1"/>
</dbReference>
<organism evidence="3 5">
    <name type="scientific">Paraburkholderia haematera</name>
    <dbReference type="NCBI Taxonomy" id="2793077"/>
    <lineage>
        <taxon>Bacteria</taxon>
        <taxon>Pseudomonadati</taxon>
        <taxon>Pseudomonadota</taxon>
        <taxon>Betaproteobacteria</taxon>
        <taxon>Burkholderiales</taxon>
        <taxon>Burkholderiaceae</taxon>
        <taxon>Paraburkholderia</taxon>
    </lineage>
</organism>
<dbReference type="Proteomes" id="UP000672526">
    <property type="component" value="Unassembled WGS sequence"/>
</dbReference>
<dbReference type="EMBL" id="CAJNBK010000007">
    <property type="protein sequence ID" value="CAE6753140.1"/>
    <property type="molecule type" value="Genomic_DNA"/>
</dbReference>
<dbReference type="PROSITE" id="PS50943">
    <property type="entry name" value="HTH_CROC1"/>
    <property type="match status" value="1"/>
</dbReference>
<gene>
    <name evidence="3" type="ORF">R69888_03058</name>
    <name evidence="4" type="ORF">R69888_03063</name>
</gene>
<evidence type="ECO:0000256" key="1">
    <source>
        <dbReference type="ARBA" id="ARBA00023125"/>
    </source>
</evidence>
<keyword evidence="5" id="KW-1185">Reference proteome</keyword>
<keyword evidence="1" id="KW-0238">DNA-binding</keyword>
<name>A0ABM8RHA2_9BURK</name>
<evidence type="ECO:0000313" key="3">
    <source>
        <dbReference type="EMBL" id="CAE6753140.1"/>
    </source>
</evidence>
<dbReference type="CDD" id="cd00093">
    <property type="entry name" value="HTH_XRE"/>
    <property type="match status" value="1"/>
</dbReference>
<evidence type="ECO:0000313" key="4">
    <source>
        <dbReference type="EMBL" id="CAE6753264.1"/>
    </source>
</evidence>
<evidence type="ECO:0000259" key="2">
    <source>
        <dbReference type="PROSITE" id="PS50943"/>
    </source>
</evidence>
<dbReference type="PANTHER" id="PTHR46558">
    <property type="entry name" value="TRACRIPTIONAL REGULATORY PROTEIN-RELATED-RELATED"/>
    <property type="match status" value="1"/>
</dbReference>
<dbReference type="InterPro" id="IPR001387">
    <property type="entry name" value="Cro/C1-type_HTH"/>
</dbReference>
<evidence type="ECO:0000313" key="5">
    <source>
        <dbReference type="Proteomes" id="UP000672526"/>
    </source>
</evidence>
<feature type="domain" description="HTH cro/C1-type" evidence="2">
    <location>
        <begin position="18"/>
        <end position="72"/>
    </location>
</feature>
<reference evidence="3 5" key="1">
    <citation type="submission" date="2021-02" db="EMBL/GenBank/DDBJ databases">
        <authorList>
            <person name="Vanwijnsberghe S."/>
        </authorList>
    </citation>
    <scope>NUCLEOTIDE SEQUENCE [LARGE SCALE GENOMIC DNA]</scope>
    <source>
        <strain evidence="3 5">LMG 31837</strain>
    </source>
</reference>